<feature type="compositionally biased region" description="Gly residues" evidence="11">
    <location>
        <begin position="544"/>
        <end position="564"/>
    </location>
</feature>
<dbReference type="OrthoDB" id="422368at2759"/>
<evidence type="ECO:0000256" key="1">
    <source>
        <dbReference type="ARBA" id="ARBA00004240"/>
    </source>
</evidence>
<feature type="region of interest" description="Disordered" evidence="11">
    <location>
        <begin position="73"/>
        <end position="111"/>
    </location>
</feature>
<dbReference type="PANTHER" id="PTHR13398">
    <property type="entry name" value="GDP-FUCOSE PROTEIN O-FUCOSYLTRANSFERASE 2"/>
    <property type="match status" value="1"/>
</dbReference>
<feature type="compositionally biased region" description="Basic and acidic residues" evidence="11">
    <location>
        <begin position="73"/>
        <end position="82"/>
    </location>
</feature>
<comment type="similarity">
    <text evidence="3">Belongs to the glycosyltransferase GT106 family.</text>
</comment>
<evidence type="ECO:0000313" key="13">
    <source>
        <dbReference type="Proteomes" id="UP000265515"/>
    </source>
</evidence>
<feature type="compositionally biased region" description="Basic and acidic residues" evidence="11">
    <location>
        <begin position="93"/>
        <end position="111"/>
    </location>
</feature>
<gene>
    <name evidence="12" type="ORF">CBR_g55863</name>
</gene>
<feature type="region of interest" description="Disordered" evidence="11">
    <location>
        <begin position="541"/>
        <end position="567"/>
    </location>
</feature>
<evidence type="ECO:0000256" key="3">
    <source>
        <dbReference type="ARBA" id="ARBA00007737"/>
    </source>
</evidence>
<keyword evidence="4" id="KW-0808">Transferase</keyword>
<dbReference type="Gramene" id="GBG92528">
    <property type="protein sequence ID" value="GBG92528"/>
    <property type="gene ID" value="CBR_g55863"/>
</dbReference>
<evidence type="ECO:0000256" key="2">
    <source>
        <dbReference type="ARBA" id="ARBA00004922"/>
    </source>
</evidence>
<keyword evidence="7" id="KW-0119">Carbohydrate metabolism</keyword>
<evidence type="ECO:0000256" key="10">
    <source>
        <dbReference type="ARBA" id="ARBA00030350"/>
    </source>
</evidence>
<dbReference type="Gene3D" id="3.40.50.11350">
    <property type="match status" value="1"/>
</dbReference>
<reference evidence="12 13" key="1">
    <citation type="journal article" date="2018" name="Cell">
        <title>The Chara Genome: Secondary Complexity and Implications for Plant Terrestrialization.</title>
        <authorList>
            <person name="Nishiyama T."/>
            <person name="Sakayama H."/>
            <person name="Vries J.D."/>
            <person name="Buschmann H."/>
            <person name="Saint-Marcoux D."/>
            <person name="Ullrich K.K."/>
            <person name="Haas F.B."/>
            <person name="Vanderstraeten L."/>
            <person name="Becker D."/>
            <person name="Lang D."/>
            <person name="Vosolsobe S."/>
            <person name="Rombauts S."/>
            <person name="Wilhelmsson P.K.I."/>
            <person name="Janitza P."/>
            <person name="Kern R."/>
            <person name="Heyl A."/>
            <person name="Rumpler F."/>
            <person name="Villalobos L.I.A.C."/>
            <person name="Clay J.M."/>
            <person name="Skokan R."/>
            <person name="Toyoda A."/>
            <person name="Suzuki Y."/>
            <person name="Kagoshima H."/>
            <person name="Schijlen E."/>
            <person name="Tajeshwar N."/>
            <person name="Catarino B."/>
            <person name="Hetherington A.J."/>
            <person name="Saltykova A."/>
            <person name="Bonnot C."/>
            <person name="Breuninger H."/>
            <person name="Symeonidi A."/>
            <person name="Radhakrishnan G.V."/>
            <person name="Van Nieuwerburgh F."/>
            <person name="Deforce D."/>
            <person name="Chang C."/>
            <person name="Karol K.G."/>
            <person name="Hedrich R."/>
            <person name="Ulvskov P."/>
            <person name="Glockner G."/>
            <person name="Delwiche C.F."/>
            <person name="Petrasek J."/>
            <person name="Van de Peer Y."/>
            <person name="Friml J."/>
            <person name="Beilby M."/>
            <person name="Dolan L."/>
            <person name="Kohara Y."/>
            <person name="Sugano S."/>
            <person name="Fujiyama A."/>
            <person name="Delaux P.-M."/>
            <person name="Quint M."/>
            <person name="TheiBen G."/>
            <person name="Hagemann M."/>
            <person name="Harholt J."/>
            <person name="Dunand C."/>
            <person name="Zachgo S."/>
            <person name="Langdale J."/>
            <person name="Maumus F."/>
            <person name="Straeten D.V.D."/>
            <person name="Gould S.B."/>
            <person name="Rensing S.A."/>
        </authorList>
    </citation>
    <scope>NUCLEOTIDE SEQUENCE [LARGE SCALE GENOMIC DNA]</scope>
    <source>
        <strain evidence="12 13">S276</strain>
    </source>
</reference>
<dbReference type="Pfam" id="PF10250">
    <property type="entry name" value="O-FucT"/>
    <property type="match status" value="1"/>
</dbReference>
<keyword evidence="5" id="KW-0256">Endoplasmic reticulum</keyword>
<protein>
    <recommendedName>
        <fullName evidence="9">GDP-fucose protein O-fucosyltransferase 2</fullName>
    </recommendedName>
    <alternativeName>
        <fullName evidence="10">O-fucosyltransferase family protein</fullName>
    </alternativeName>
</protein>
<accession>A0A388MD87</accession>
<feature type="compositionally biased region" description="Acidic residues" evidence="11">
    <location>
        <begin position="83"/>
        <end position="92"/>
    </location>
</feature>
<keyword evidence="13" id="KW-1185">Reference proteome</keyword>
<dbReference type="EMBL" id="BFEA01001076">
    <property type="protein sequence ID" value="GBG92528.1"/>
    <property type="molecule type" value="Genomic_DNA"/>
</dbReference>
<evidence type="ECO:0000256" key="5">
    <source>
        <dbReference type="ARBA" id="ARBA00022824"/>
    </source>
</evidence>
<evidence type="ECO:0000313" key="12">
    <source>
        <dbReference type="EMBL" id="GBG92528.1"/>
    </source>
</evidence>
<keyword evidence="6" id="KW-0294">Fucose metabolism</keyword>
<dbReference type="AlphaFoldDB" id="A0A388MD87"/>
<name>A0A388MD87_CHABU</name>
<evidence type="ECO:0000256" key="7">
    <source>
        <dbReference type="ARBA" id="ARBA00023277"/>
    </source>
</evidence>
<comment type="subcellular location">
    <subcellularLocation>
        <location evidence="1">Endoplasmic reticulum</location>
    </subcellularLocation>
</comment>
<dbReference type="PANTHER" id="PTHR13398:SF0">
    <property type="entry name" value="GDP-FUCOSE PROTEIN O-FUCOSYLTRANSFERASE 2"/>
    <property type="match status" value="1"/>
</dbReference>
<dbReference type="GO" id="GO:0006004">
    <property type="term" value="P:fucose metabolic process"/>
    <property type="evidence" value="ECO:0007669"/>
    <property type="project" value="UniProtKB-KW"/>
</dbReference>
<evidence type="ECO:0000256" key="4">
    <source>
        <dbReference type="ARBA" id="ARBA00022679"/>
    </source>
</evidence>
<dbReference type="GO" id="GO:0046922">
    <property type="term" value="F:peptide-O-fucosyltransferase activity"/>
    <property type="evidence" value="ECO:0007669"/>
    <property type="project" value="InterPro"/>
</dbReference>
<sequence length="1083" mass="122753">MVDTRTGKSTTPSEAEQARIASLLREKKEKRELLEQAKLKAIEEEAAAKKKRLEEEMLRIQKEKLMLIEREKEERRKAAEEEAAREEEEEKEPLERRCKEERGEVSGTKEDDRWREKKISEWVANLSLGEDEEAQLYVPQEEREAFARALELIEDPLERLGTKDEKKLEWKLKMMREKKRRREEASRIAGEVERVQTGRQELQAQTEVSAKLDKMMGFSEILSEAWMEEHQARKGQEVTLQAMRFGFREFASDVVGHVGAEVRRLRDVVDKFCVGAIETAKVVASTEATTRPRKEPVKLKFPDPYSGKKEENFDNWEASINTYVFLQHIAPEEQVLVAFHALKDEAASFARSLTRAADCEHNMIAYCRLTLLATFLKLLRERFVDVTRGVRASDKLQTIHSRQWRSVRALKAAMDDLVVVPDHGVTEAQLVQLFYRAIPEPLRGHFFDKSQQPTMTYDALSREVVLYKARSMPVTTLWHKDLDKGKKWKGRTISSQVRAKDHMILTLEEGGTDEVPYSQIEWGLKEDRNVGQGRSYAVVAAGGRPQGRGGGQGQRGQAMGGRGSGVKKSRTSMRLRTVIAVAFSAFSVMLSFLILRLCIARYTLVPEESTEWAAGAYTWHDPRRGIKSTWTATSSHGAIQDAKQSELPTHGVDDPAVGAGQFVVEHGSTNSLQPANAPDIAADFVESYDYGDEAESLSNEEEANSKGLINTFPRTPGRYLMMVCGFGKMSNRAICILNHLVAAALLNRTLIFPLYELGYSFHEIFDMSRISKCLGNSSIVTLARYRNQTGDIGNINVMREVATTVPHKFRQIAVERFVRMSGVKVLRVEKWRGKEDGESTQDFFRRLNVDEKIMSIGDGFDVQIGPEARLQIKGYQIWNSVCQGPILQPNHRILKASLGFIRTFLGTRYSSIHLRRSDFMDFCGQNGCYFPINQVADCLVRQLHPSKTQGRSEILFLATDASPEEVSQLQSLMNRPNPGWGSEGSMIITLDGMAVTGRQKPANEKLPWRNWNSALTASQRKNPETRAMLDRTICALGAVFIASRGSTFSNEVRRIRNGWRLHNKLDSVVCKGVKPDWKQPPWS</sequence>
<dbReference type="InterPro" id="IPR045130">
    <property type="entry name" value="OFUT2-like"/>
</dbReference>
<comment type="caution">
    <text evidence="12">The sequence shown here is derived from an EMBL/GenBank/DDBJ whole genome shotgun (WGS) entry which is preliminary data.</text>
</comment>
<dbReference type="Proteomes" id="UP000265515">
    <property type="component" value="Unassembled WGS sequence"/>
</dbReference>
<organism evidence="12 13">
    <name type="scientific">Chara braunii</name>
    <name type="common">Braun's stonewort</name>
    <dbReference type="NCBI Taxonomy" id="69332"/>
    <lineage>
        <taxon>Eukaryota</taxon>
        <taxon>Viridiplantae</taxon>
        <taxon>Streptophyta</taxon>
        <taxon>Charophyceae</taxon>
        <taxon>Charales</taxon>
        <taxon>Characeae</taxon>
        <taxon>Chara</taxon>
    </lineage>
</organism>
<evidence type="ECO:0000256" key="9">
    <source>
        <dbReference type="ARBA" id="ARBA00026232"/>
    </source>
</evidence>
<comment type="pathway">
    <text evidence="2">Protein modification; protein glycosylation.</text>
</comment>
<dbReference type="GO" id="GO:0005783">
    <property type="term" value="C:endoplasmic reticulum"/>
    <property type="evidence" value="ECO:0007669"/>
    <property type="project" value="UniProtKB-SubCell"/>
</dbReference>
<dbReference type="InterPro" id="IPR019378">
    <property type="entry name" value="GDP-Fuc_O-FucTrfase"/>
</dbReference>
<evidence type="ECO:0000256" key="11">
    <source>
        <dbReference type="SAM" id="MobiDB-lite"/>
    </source>
</evidence>
<evidence type="ECO:0000256" key="6">
    <source>
        <dbReference type="ARBA" id="ARBA00023253"/>
    </source>
</evidence>
<proteinExistence type="inferred from homology"/>
<comment type="similarity">
    <text evidence="8">Belongs to the glycosyltransferase 68 family.</text>
</comment>
<dbReference type="CDD" id="cd11296">
    <property type="entry name" value="O-FucT_like"/>
    <property type="match status" value="1"/>
</dbReference>
<evidence type="ECO:0000256" key="8">
    <source>
        <dbReference type="ARBA" id="ARBA00025803"/>
    </source>
</evidence>